<gene>
    <name evidence="3" type="ORF">SCHPADRAFT_952540</name>
</gene>
<accession>A0A0H2SBS7</accession>
<dbReference type="Proteomes" id="UP000053477">
    <property type="component" value="Unassembled WGS sequence"/>
</dbReference>
<feature type="transmembrane region" description="Helical" evidence="1">
    <location>
        <begin position="105"/>
        <end position="126"/>
    </location>
</feature>
<sequence>LLGYLLNWGLFGVLSCQVYLYHLAFPKDRTAAKMLVYGIYLLETTQTVLVTHDAFNGYAKGFGNLTDLNSAQLEWLAVPIFSGIVSCSVQMYYGYRLSLLSGSRIVPTLIAAIALMQGTSAIVQGVQAFFIGDFSDLETKAFKSCIVWLAGSAACDILIAISMTIVVSPFLVHLTSSSSHPMAQLLRKDTQVIQTQAIISRIIRLVVETGCLTAVSATIDLTLFLSFPHNAYHGTVALTLAKLYSNSLLVIFNSRLRIVDGRSEVSESKVTFNWRKSSVRSPTVKTHSVSLGSTTMQSIGEMPHIQKESETWGDAMPTDESSDVSDAHYFFIVVSLTDGPTVDKDEQLEHPFCSPRQLDQGVKNAKW</sequence>
<dbReference type="PANTHER" id="PTHR40465">
    <property type="entry name" value="CHROMOSOME 1, WHOLE GENOME SHOTGUN SEQUENCE"/>
    <property type="match status" value="1"/>
</dbReference>
<name>A0A0H2SBS7_9AGAM</name>
<keyword evidence="1" id="KW-1133">Transmembrane helix</keyword>
<protein>
    <recommendedName>
        <fullName evidence="2">DUF6534 domain-containing protein</fullName>
    </recommendedName>
</protein>
<feature type="transmembrane region" description="Helical" evidence="1">
    <location>
        <begin position="6"/>
        <end position="23"/>
    </location>
</feature>
<dbReference type="AlphaFoldDB" id="A0A0H2SBS7"/>
<evidence type="ECO:0000313" key="3">
    <source>
        <dbReference type="EMBL" id="KLO19178.1"/>
    </source>
</evidence>
<dbReference type="OrthoDB" id="2536347at2759"/>
<keyword evidence="1" id="KW-0812">Transmembrane</keyword>
<dbReference type="InterPro" id="IPR045339">
    <property type="entry name" value="DUF6534"/>
</dbReference>
<feature type="non-terminal residue" evidence="3">
    <location>
        <position position="1"/>
    </location>
</feature>
<dbReference type="EMBL" id="KQ085888">
    <property type="protein sequence ID" value="KLO19178.1"/>
    <property type="molecule type" value="Genomic_DNA"/>
</dbReference>
<evidence type="ECO:0000256" key="1">
    <source>
        <dbReference type="SAM" id="Phobius"/>
    </source>
</evidence>
<evidence type="ECO:0000259" key="2">
    <source>
        <dbReference type="Pfam" id="PF20152"/>
    </source>
</evidence>
<evidence type="ECO:0000313" key="4">
    <source>
        <dbReference type="Proteomes" id="UP000053477"/>
    </source>
</evidence>
<dbReference type="Pfam" id="PF20152">
    <property type="entry name" value="DUF6534"/>
    <property type="match status" value="1"/>
</dbReference>
<dbReference type="InParanoid" id="A0A0H2SBS7"/>
<feature type="transmembrane region" description="Helical" evidence="1">
    <location>
        <begin position="146"/>
        <end position="172"/>
    </location>
</feature>
<reference evidence="3 4" key="1">
    <citation type="submission" date="2015-04" db="EMBL/GenBank/DDBJ databases">
        <title>Complete genome sequence of Schizopora paradoxa KUC8140, a cosmopolitan wood degrader in East Asia.</title>
        <authorList>
            <consortium name="DOE Joint Genome Institute"/>
            <person name="Min B."/>
            <person name="Park H."/>
            <person name="Jang Y."/>
            <person name="Kim J.-J."/>
            <person name="Kim K.H."/>
            <person name="Pangilinan J."/>
            <person name="Lipzen A."/>
            <person name="Riley R."/>
            <person name="Grigoriev I.V."/>
            <person name="Spatafora J.W."/>
            <person name="Choi I.-G."/>
        </authorList>
    </citation>
    <scope>NUCLEOTIDE SEQUENCE [LARGE SCALE GENOMIC DNA]</scope>
    <source>
        <strain evidence="3 4">KUC8140</strain>
    </source>
</reference>
<feature type="domain" description="DUF6534" evidence="2">
    <location>
        <begin position="152"/>
        <end position="255"/>
    </location>
</feature>
<keyword evidence="4" id="KW-1185">Reference proteome</keyword>
<feature type="transmembrane region" description="Helical" evidence="1">
    <location>
        <begin position="75"/>
        <end position="93"/>
    </location>
</feature>
<proteinExistence type="predicted"/>
<keyword evidence="1" id="KW-0472">Membrane</keyword>
<organism evidence="3 4">
    <name type="scientific">Schizopora paradoxa</name>
    <dbReference type="NCBI Taxonomy" id="27342"/>
    <lineage>
        <taxon>Eukaryota</taxon>
        <taxon>Fungi</taxon>
        <taxon>Dikarya</taxon>
        <taxon>Basidiomycota</taxon>
        <taxon>Agaricomycotina</taxon>
        <taxon>Agaricomycetes</taxon>
        <taxon>Hymenochaetales</taxon>
        <taxon>Schizoporaceae</taxon>
        <taxon>Schizopora</taxon>
    </lineage>
</organism>
<dbReference type="PANTHER" id="PTHR40465:SF1">
    <property type="entry name" value="DUF6534 DOMAIN-CONTAINING PROTEIN"/>
    <property type="match status" value="1"/>
</dbReference>